<dbReference type="OrthoDB" id="1166329at2759"/>
<dbReference type="GO" id="GO:0003735">
    <property type="term" value="F:structural constituent of ribosome"/>
    <property type="evidence" value="ECO:0007669"/>
    <property type="project" value="InterPro"/>
</dbReference>
<name>A0A137P2G2_CONC2</name>
<dbReference type="Pfam" id="PF01247">
    <property type="entry name" value="Ribosomal_L35Ae"/>
    <property type="match status" value="1"/>
</dbReference>
<gene>
    <name evidence="4" type="ORF">CONCODRAFT_79430</name>
</gene>
<dbReference type="FunFam" id="2.40.10.190:FF:000001">
    <property type="entry name" value="60S ribosomal protein L35a"/>
    <property type="match status" value="1"/>
</dbReference>
<evidence type="ECO:0000313" key="5">
    <source>
        <dbReference type="Proteomes" id="UP000070444"/>
    </source>
</evidence>
<dbReference type="Gene3D" id="2.40.10.190">
    <property type="entry name" value="translation elongation factor selb, chain A, domain 4"/>
    <property type="match status" value="1"/>
</dbReference>
<dbReference type="InterPro" id="IPR001780">
    <property type="entry name" value="Ribosomal_eL33"/>
</dbReference>
<keyword evidence="2 4" id="KW-0689">Ribosomal protein</keyword>
<evidence type="ECO:0000313" key="4">
    <source>
        <dbReference type="EMBL" id="KXN69226.1"/>
    </source>
</evidence>
<sequence length="88" mass="10074">MRSQDENTSLIKLEGVRTKEDTEFYLGKRVAYVYKAKTLKNGTKARVMWGKITRAHGNSGTVRARFQKNLPPSAMGRLVRVMLYPSRI</sequence>
<dbReference type="GO" id="GO:1990904">
    <property type="term" value="C:ribonucleoprotein complex"/>
    <property type="evidence" value="ECO:0007669"/>
    <property type="project" value="UniProtKB-KW"/>
</dbReference>
<dbReference type="SUPFAM" id="SSF50447">
    <property type="entry name" value="Translation proteins"/>
    <property type="match status" value="1"/>
</dbReference>
<dbReference type="AlphaFoldDB" id="A0A137P2G2"/>
<dbReference type="GO" id="GO:0006412">
    <property type="term" value="P:translation"/>
    <property type="evidence" value="ECO:0007669"/>
    <property type="project" value="InterPro"/>
</dbReference>
<dbReference type="GO" id="GO:0005840">
    <property type="term" value="C:ribosome"/>
    <property type="evidence" value="ECO:0007669"/>
    <property type="project" value="UniProtKB-KW"/>
</dbReference>
<dbReference type="Proteomes" id="UP000070444">
    <property type="component" value="Unassembled WGS sequence"/>
</dbReference>
<keyword evidence="3" id="KW-0687">Ribonucleoprotein</keyword>
<dbReference type="STRING" id="796925.A0A137P2G2"/>
<evidence type="ECO:0000256" key="3">
    <source>
        <dbReference type="ARBA" id="ARBA00023274"/>
    </source>
</evidence>
<dbReference type="InterPro" id="IPR038661">
    <property type="entry name" value="Ribosomal_eL33_sf"/>
</dbReference>
<proteinExistence type="inferred from homology"/>
<protein>
    <submittedName>
        <fullName evidence="4">60S ribosomal protein l33-b</fullName>
    </submittedName>
</protein>
<accession>A0A137P2G2</accession>
<dbReference type="EMBL" id="KQ964543">
    <property type="protein sequence ID" value="KXN69226.1"/>
    <property type="molecule type" value="Genomic_DNA"/>
</dbReference>
<keyword evidence="5" id="KW-1185">Reference proteome</keyword>
<evidence type="ECO:0000256" key="1">
    <source>
        <dbReference type="ARBA" id="ARBA00009269"/>
    </source>
</evidence>
<evidence type="ECO:0000256" key="2">
    <source>
        <dbReference type="ARBA" id="ARBA00022980"/>
    </source>
</evidence>
<dbReference type="OMA" id="DETRVIW"/>
<comment type="similarity">
    <text evidence="1">Belongs to the eukaryotic ribosomal protein eL33 family.</text>
</comment>
<organism evidence="4 5">
    <name type="scientific">Conidiobolus coronatus (strain ATCC 28846 / CBS 209.66 / NRRL 28638)</name>
    <name type="common">Delacroixia coronata</name>
    <dbReference type="NCBI Taxonomy" id="796925"/>
    <lineage>
        <taxon>Eukaryota</taxon>
        <taxon>Fungi</taxon>
        <taxon>Fungi incertae sedis</taxon>
        <taxon>Zoopagomycota</taxon>
        <taxon>Entomophthoromycotina</taxon>
        <taxon>Entomophthoromycetes</taxon>
        <taxon>Entomophthorales</taxon>
        <taxon>Ancylistaceae</taxon>
        <taxon>Conidiobolus</taxon>
    </lineage>
</organism>
<dbReference type="InterPro" id="IPR009000">
    <property type="entry name" value="Transl_B-barrel_sf"/>
</dbReference>
<dbReference type="PROSITE" id="PS01105">
    <property type="entry name" value="RIBOSOMAL_L35AE"/>
    <property type="match status" value="1"/>
</dbReference>
<dbReference type="PANTHER" id="PTHR10902">
    <property type="entry name" value="60S RIBOSOMAL PROTEIN L35A"/>
    <property type="match status" value="1"/>
</dbReference>
<dbReference type="InterPro" id="IPR018266">
    <property type="entry name" value="Ribosomal_eL33_CS"/>
</dbReference>
<reference evidence="4 5" key="1">
    <citation type="journal article" date="2015" name="Genome Biol. Evol.">
        <title>Phylogenomic analyses indicate that early fungi evolved digesting cell walls of algal ancestors of land plants.</title>
        <authorList>
            <person name="Chang Y."/>
            <person name="Wang S."/>
            <person name="Sekimoto S."/>
            <person name="Aerts A.L."/>
            <person name="Choi C."/>
            <person name="Clum A."/>
            <person name="LaButti K.M."/>
            <person name="Lindquist E.A."/>
            <person name="Yee Ngan C."/>
            <person name="Ohm R.A."/>
            <person name="Salamov A.A."/>
            <person name="Grigoriev I.V."/>
            <person name="Spatafora J.W."/>
            <person name="Berbee M.L."/>
        </authorList>
    </citation>
    <scope>NUCLEOTIDE SEQUENCE [LARGE SCALE GENOMIC DNA]</scope>
    <source>
        <strain evidence="4 5">NRRL 28638</strain>
    </source>
</reference>